<proteinExistence type="predicted"/>
<dbReference type="EMBL" id="MU069501">
    <property type="protein sequence ID" value="KAF5840865.1"/>
    <property type="molecule type" value="Genomic_DNA"/>
</dbReference>
<evidence type="ECO:0008006" key="3">
    <source>
        <dbReference type="Google" id="ProtNLM"/>
    </source>
</evidence>
<reference evidence="1" key="1">
    <citation type="submission" date="2017-08" db="EMBL/GenBank/DDBJ databases">
        <authorList>
            <person name="Polle J.E."/>
            <person name="Barry K."/>
            <person name="Cushman J."/>
            <person name="Schmutz J."/>
            <person name="Tran D."/>
            <person name="Hathwaick L.T."/>
            <person name="Yim W.C."/>
            <person name="Jenkins J."/>
            <person name="Mckie-Krisberg Z.M."/>
            <person name="Prochnik S."/>
            <person name="Lindquist E."/>
            <person name="Dockter R.B."/>
            <person name="Adam C."/>
            <person name="Molina H."/>
            <person name="Bunkerborg J."/>
            <person name="Jin E."/>
            <person name="Buchheim M."/>
            <person name="Magnuson J."/>
        </authorList>
    </citation>
    <scope>NUCLEOTIDE SEQUENCE</scope>
    <source>
        <strain evidence="1">CCAP 19/18</strain>
    </source>
</reference>
<comment type="caution">
    <text evidence="1">The sequence shown here is derived from an EMBL/GenBank/DDBJ whole genome shotgun (WGS) entry which is preliminary data.</text>
</comment>
<evidence type="ECO:0000313" key="2">
    <source>
        <dbReference type="Proteomes" id="UP000815325"/>
    </source>
</evidence>
<gene>
    <name evidence="1" type="ORF">DUNSADRAFT_15233</name>
</gene>
<dbReference type="PROSITE" id="PS51257">
    <property type="entry name" value="PROKAR_LIPOPROTEIN"/>
    <property type="match status" value="1"/>
</dbReference>
<evidence type="ECO:0000313" key="1">
    <source>
        <dbReference type="EMBL" id="KAF5840865.1"/>
    </source>
</evidence>
<dbReference type="Proteomes" id="UP000815325">
    <property type="component" value="Unassembled WGS sequence"/>
</dbReference>
<keyword evidence="2" id="KW-1185">Reference proteome</keyword>
<name>A0ABQ7H228_DUNSA</name>
<accession>A0ABQ7H228</accession>
<organism evidence="1 2">
    <name type="scientific">Dunaliella salina</name>
    <name type="common">Green alga</name>
    <name type="synonym">Protococcus salinus</name>
    <dbReference type="NCBI Taxonomy" id="3046"/>
    <lineage>
        <taxon>Eukaryota</taxon>
        <taxon>Viridiplantae</taxon>
        <taxon>Chlorophyta</taxon>
        <taxon>core chlorophytes</taxon>
        <taxon>Chlorophyceae</taxon>
        <taxon>CS clade</taxon>
        <taxon>Chlamydomonadales</taxon>
        <taxon>Dunaliellaceae</taxon>
        <taxon>Dunaliella</taxon>
    </lineage>
</organism>
<protein>
    <recommendedName>
        <fullName evidence="3">Secreted protein</fullName>
    </recommendedName>
</protein>
<sequence length="85" mass="9445">MRTLSSRRAQSGVAATSMALSACVFETRFSLAYPTSRNRTWPSWNSFLLRPCLSARSNAACPGLCPRMPMALMGRLREGSSRRDM</sequence>